<dbReference type="InterPro" id="IPR006264">
    <property type="entry name" value="EPSP_synthase"/>
</dbReference>
<dbReference type="EC" id="2.5.1.19" evidence="9"/>
<evidence type="ECO:0000256" key="10">
    <source>
        <dbReference type="SAM" id="MobiDB-lite"/>
    </source>
</evidence>
<feature type="binding site" evidence="9">
    <location>
        <position position="188"/>
    </location>
    <ligand>
        <name>phosphoenolpyruvate</name>
        <dbReference type="ChEBI" id="CHEBI:58702"/>
    </ligand>
</feature>
<protein>
    <recommendedName>
        <fullName evidence="9">3-phosphoshikimate 1-carboxyvinyltransferase</fullName>
        <ecNumber evidence="9">2.5.1.19</ecNumber>
    </recommendedName>
    <alternativeName>
        <fullName evidence="9">5-enolpyruvylshikimate-3-phosphate synthase</fullName>
        <shortName evidence="9">EPSP synthase</shortName>
        <shortName evidence="9">EPSPS</shortName>
    </alternativeName>
</protein>
<comment type="subcellular location">
    <subcellularLocation>
        <location evidence="9">Cytoplasm</location>
    </subcellularLocation>
</comment>
<evidence type="ECO:0000256" key="8">
    <source>
        <dbReference type="ARBA" id="ARBA00044633"/>
    </source>
</evidence>
<evidence type="ECO:0000259" key="11">
    <source>
        <dbReference type="Pfam" id="PF00275"/>
    </source>
</evidence>
<dbReference type="InterPro" id="IPR023193">
    <property type="entry name" value="EPSP_synthase_CS"/>
</dbReference>
<comment type="catalytic activity">
    <reaction evidence="8">
        <text>3-phosphoshikimate + phosphoenolpyruvate = 5-O-(1-carboxyvinyl)-3-phosphoshikimate + phosphate</text>
        <dbReference type="Rhea" id="RHEA:21256"/>
        <dbReference type="ChEBI" id="CHEBI:43474"/>
        <dbReference type="ChEBI" id="CHEBI:57701"/>
        <dbReference type="ChEBI" id="CHEBI:58702"/>
        <dbReference type="ChEBI" id="CHEBI:145989"/>
        <dbReference type="EC" id="2.5.1.19"/>
    </reaction>
    <physiologicalReaction direction="left-to-right" evidence="8">
        <dbReference type="Rhea" id="RHEA:21257"/>
    </physiologicalReaction>
</comment>
<evidence type="ECO:0000256" key="1">
    <source>
        <dbReference type="ARBA" id="ARBA00002174"/>
    </source>
</evidence>
<comment type="function">
    <text evidence="1 9">Catalyzes the transfer of the enolpyruvyl moiety of phosphoenolpyruvate (PEP) to the 5-hydroxyl of shikimate-3-phosphate (S3P) to produce enolpyruvyl shikimate-3-phosphate and inorganic phosphate.</text>
</comment>
<comment type="pathway">
    <text evidence="2 9">Metabolic intermediate biosynthesis; chorismate biosynthesis; chorismate from D-erythrose 4-phosphate and phosphoenolpyruvate: step 6/7.</text>
</comment>
<dbReference type="PROSITE" id="PS00885">
    <property type="entry name" value="EPSP_SYNTHASE_2"/>
    <property type="match status" value="1"/>
</dbReference>
<feature type="binding site" evidence="9">
    <location>
        <position position="366"/>
    </location>
    <ligand>
        <name>3-phosphoshikimate</name>
        <dbReference type="ChEBI" id="CHEBI:145989"/>
    </ligand>
</feature>
<dbReference type="PANTHER" id="PTHR21090:SF5">
    <property type="entry name" value="PENTAFUNCTIONAL AROM POLYPEPTIDE"/>
    <property type="match status" value="1"/>
</dbReference>
<dbReference type="Gene3D" id="3.65.10.10">
    <property type="entry name" value="Enolpyruvate transferase domain"/>
    <property type="match status" value="2"/>
</dbReference>
<name>A0A1E3W7F1_9HYPH</name>
<keyword evidence="5 9" id="KW-0028">Amino-acid biosynthesis</keyword>
<feature type="binding site" evidence="9">
    <location>
        <position position="40"/>
    </location>
    <ligand>
        <name>phosphoenolpyruvate</name>
        <dbReference type="ChEBI" id="CHEBI:58702"/>
    </ligand>
</feature>
<dbReference type="UniPathway" id="UPA00053">
    <property type="reaction ID" value="UER00089"/>
</dbReference>
<dbReference type="GO" id="GO:0008652">
    <property type="term" value="P:amino acid biosynthetic process"/>
    <property type="evidence" value="ECO:0007669"/>
    <property type="project" value="UniProtKB-KW"/>
</dbReference>
<feature type="binding site" evidence="9">
    <location>
        <position position="339"/>
    </location>
    <ligand>
        <name>3-phosphoshikimate</name>
        <dbReference type="ChEBI" id="CHEBI:145989"/>
    </ligand>
</feature>
<feature type="binding site" evidence="9">
    <location>
        <position position="41"/>
    </location>
    <ligand>
        <name>3-phosphoshikimate</name>
        <dbReference type="ChEBI" id="CHEBI:145989"/>
    </ligand>
</feature>
<comment type="similarity">
    <text evidence="3 9">Belongs to the EPSP synthase family.</text>
</comment>
<dbReference type="SUPFAM" id="SSF55205">
    <property type="entry name" value="EPT/RTPC-like"/>
    <property type="match status" value="1"/>
</dbReference>
<comment type="caution">
    <text evidence="9">Lacks conserved residue(s) required for the propagation of feature annotation.</text>
</comment>
<dbReference type="FunFam" id="3.65.10.10:FF:000005">
    <property type="entry name" value="3-phosphoshikimate 1-carboxyvinyltransferase"/>
    <property type="match status" value="1"/>
</dbReference>
<evidence type="ECO:0000256" key="6">
    <source>
        <dbReference type="ARBA" id="ARBA00022679"/>
    </source>
</evidence>
<feature type="binding site" evidence="9">
    <location>
        <position position="40"/>
    </location>
    <ligand>
        <name>3-phosphoshikimate</name>
        <dbReference type="ChEBI" id="CHEBI:145989"/>
    </ligand>
</feature>
<dbReference type="NCBIfam" id="TIGR01356">
    <property type="entry name" value="aroA"/>
    <property type="match status" value="1"/>
</dbReference>
<comment type="caution">
    <text evidence="12">The sequence shown here is derived from an EMBL/GenBank/DDBJ whole genome shotgun (WGS) entry which is preliminary data.</text>
</comment>
<feature type="binding site" evidence="9">
    <location>
        <position position="45"/>
    </location>
    <ligand>
        <name>3-phosphoshikimate</name>
        <dbReference type="ChEBI" id="CHEBI:145989"/>
    </ligand>
</feature>
<feature type="binding site" evidence="9">
    <location>
        <position position="413"/>
    </location>
    <ligand>
        <name>phosphoenolpyruvate</name>
        <dbReference type="ChEBI" id="CHEBI:58702"/>
    </ligand>
</feature>
<dbReference type="STRING" id="1774969.AUC69_05880"/>
<dbReference type="InterPro" id="IPR001986">
    <property type="entry name" value="Enolpyruvate_Tfrase_dom"/>
</dbReference>
<evidence type="ECO:0000256" key="4">
    <source>
        <dbReference type="ARBA" id="ARBA00022490"/>
    </source>
</evidence>
<evidence type="ECO:0000256" key="2">
    <source>
        <dbReference type="ARBA" id="ARBA00004811"/>
    </source>
</evidence>
<keyword evidence="6 9" id="KW-0808">Transferase</keyword>
<dbReference type="InterPro" id="IPR013792">
    <property type="entry name" value="RNA3'P_cycl/enolpyr_Trfase_a/b"/>
</dbReference>
<feature type="binding site" evidence="9">
    <location>
        <position position="140"/>
    </location>
    <ligand>
        <name>phosphoenolpyruvate</name>
        <dbReference type="ChEBI" id="CHEBI:58702"/>
    </ligand>
</feature>
<dbReference type="GO" id="GO:0009073">
    <property type="term" value="P:aromatic amino acid family biosynthetic process"/>
    <property type="evidence" value="ECO:0007669"/>
    <property type="project" value="UniProtKB-KW"/>
</dbReference>
<evidence type="ECO:0000256" key="9">
    <source>
        <dbReference type="HAMAP-Rule" id="MF_00210"/>
    </source>
</evidence>
<accession>A0A1E3W7F1</accession>
<dbReference type="RefSeq" id="WP_069440634.1">
    <property type="nucleotide sequence ID" value="NZ_LPWF01000004.1"/>
</dbReference>
<feature type="active site" description="Proton acceptor" evidence="9">
    <location>
        <position position="339"/>
    </location>
</feature>
<evidence type="ECO:0000313" key="13">
    <source>
        <dbReference type="Proteomes" id="UP000094472"/>
    </source>
</evidence>
<proteinExistence type="inferred from homology"/>
<organism evidence="12 13">
    <name type="scientific">Methyloceanibacter superfactus</name>
    <dbReference type="NCBI Taxonomy" id="1774969"/>
    <lineage>
        <taxon>Bacteria</taxon>
        <taxon>Pseudomonadati</taxon>
        <taxon>Pseudomonadota</taxon>
        <taxon>Alphaproteobacteria</taxon>
        <taxon>Hyphomicrobiales</taxon>
        <taxon>Hyphomicrobiaceae</taxon>
        <taxon>Methyloceanibacter</taxon>
    </lineage>
</organism>
<evidence type="ECO:0000256" key="7">
    <source>
        <dbReference type="ARBA" id="ARBA00023141"/>
    </source>
</evidence>
<dbReference type="PROSITE" id="PS00104">
    <property type="entry name" value="EPSP_SYNTHASE_1"/>
    <property type="match status" value="1"/>
</dbReference>
<dbReference type="Proteomes" id="UP000094472">
    <property type="component" value="Unassembled WGS sequence"/>
</dbReference>
<keyword evidence="13" id="KW-1185">Reference proteome</keyword>
<dbReference type="AlphaFoldDB" id="A0A1E3W7F1"/>
<feature type="region of interest" description="Disordered" evidence="10">
    <location>
        <begin position="1"/>
        <end position="36"/>
    </location>
</feature>
<dbReference type="FunFam" id="3.65.10.10:FF:000006">
    <property type="entry name" value="3-phosphoshikimate 1-carboxyvinyltransferase"/>
    <property type="match status" value="1"/>
</dbReference>
<feature type="domain" description="Enolpyruvate transferase" evidence="11">
    <location>
        <begin position="26"/>
        <end position="445"/>
    </location>
</feature>
<dbReference type="CDD" id="cd01556">
    <property type="entry name" value="EPSP_synthase"/>
    <property type="match status" value="1"/>
</dbReference>
<dbReference type="Pfam" id="PF00275">
    <property type="entry name" value="EPSP_synthase"/>
    <property type="match status" value="1"/>
</dbReference>
<reference evidence="12 13" key="1">
    <citation type="journal article" date="2016" name="Environ. Microbiol.">
        <title>New Methyloceanibacter diversity from North Sea sediments includes methanotroph containing solely the soluble methane monooxygenase.</title>
        <authorList>
            <person name="Vekeman B."/>
            <person name="Kerckhof F.M."/>
            <person name="Cremers G."/>
            <person name="de Vos P."/>
            <person name="Vandamme P."/>
            <person name="Boon N."/>
            <person name="Op den Camp H.J."/>
            <person name="Heylen K."/>
        </authorList>
    </citation>
    <scope>NUCLEOTIDE SEQUENCE [LARGE SCALE GENOMIC DNA]</scope>
    <source>
        <strain evidence="12 13">R-67175</strain>
    </source>
</reference>
<dbReference type="GO" id="GO:0009423">
    <property type="term" value="P:chorismate biosynthetic process"/>
    <property type="evidence" value="ECO:0007669"/>
    <property type="project" value="UniProtKB-UniRule"/>
</dbReference>
<dbReference type="EMBL" id="LPWF01000004">
    <property type="protein sequence ID" value="ODS01765.1"/>
    <property type="molecule type" value="Genomic_DNA"/>
</dbReference>
<feature type="binding site" evidence="9">
    <location>
        <position position="186"/>
    </location>
    <ligand>
        <name>3-phosphoshikimate</name>
        <dbReference type="ChEBI" id="CHEBI:145989"/>
    </ligand>
</feature>
<feature type="binding site" evidence="9">
    <location>
        <position position="188"/>
    </location>
    <ligand>
        <name>3-phosphoshikimate</name>
        <dbReference type="ChEBI" id="CHEBI:145989"/>
    </ligand>
</feature>
<dbReference type="GO" id="GO:0005737">
    <property type="term" value="C:cytoplasm"/>
    <property type="evidence" value="ECO:0007669"/>
    <property type="project" value="UniProtKB-SubCell"/>
</dbReference>
<gene>
    <name evidence="9" type="primary">aroA</name>
    <name evidence="12" type="ORF">AUC69_05880</name>
</gene>
<keyword evidence="7 9" id="KW-0057">Aromatic amino acid biosynthesis</keyword>
<comment type="subunit">
    <text evidence="9">Monomer.</text>
</comment>
<sequence>MRSVKSYRAPQNPNRESMPHPLTARRSARISGRVRVPGDKSISHRALILGALAIGRTRIAGLLAAEDVMATAQAVDELGAEVTQKDGTVEVLGQGVGGLRAPQGPLDFGNSGTGSRLMLGVVAGHDMRVEFTGDASLCRRPMGRVLTPLITMGLQVEAQGEGGTLPLTVRGTGDILPIEYDLPVPSAQVKSAILFAGLHAPGRTTVIEPLATRDHTERMLAFFGAELHAEDKAGGGRAVTVCGDAELHGAALSVPGDPSSAAFLIAAALICPGSDLVVENVLMNPTRTGFLDTLREMGASIEVLDLRDEGGEPVGDLRVKAGPLKGVRVPPERAPSMIDEYPVLAVVAAFAEGETHMAGLAELKVKESDRLAATAAGLEACGVAVRIEGDDLIVRGRGAVKGGALVETHMDHRIAMAFLILGLGASEPVTVDDVTMIATSFPGFAALMTSLGAELA</sequence>
<feature type="binding site" evidence="9">
    <location>
        <position position="370"/>
    </location>
    <ligand>
        <name>phosphoenolpyruvate</name>
        <dbReference type="ChEBI" id="CHEBI:58702"/>
    </ligand>
</feature>
<dbReference type="GO" id="GO:0003866">
    <property type="term" value="F:3-phosphoshikimate 1-carboxyvinyltransferase activity"/>
    <property type="evidence" value="ECO:0007669"/>
    <property type="project" value="UniProtKB-UniRule"/>
</dbReference>
<evidence type="ECO:0000313" key="12">
    <source>
        <dbReference type="EMBL" id="ODS01765.1"/>
    </source>
</evidence>
<dbReference type="OrthoDB" id="9809920at2"/>
<dbReference type="PANTHER" id="PTHR21090">
    <property type="entry name" value="AROM/DEHYDROQUINATE SYNTHASE"/>
    <property type="match status" value="1"/>
</dbReference>
<dbReference type="InterPro" id="IPR036968">
    <property type="entry name" value="Enolpyruvate_Tfrase_sf"/>
</dbReference>
<evidence type="ECO:0000256" key="3">
    <source>
        <dbReference type="ARBA" id="ARBA00009948"/>
    </source>
</evidence>
<keyword evidence="4 9" id="KW-0963">Cytoplasm</keyword>
<evidence type="ECO:0000256" key="5">
    <source>
        <dbReference type="ARBA" id="ARBA00022605"/>
    </source>
</evidence>
<dbReference type="PIRSF" id="PIRSF000505">
    <property type="entry name" value="EPSPS"/>
    <property type="match status" value="1"/>
</dbReference>
<dbReference type="HAMAP" id="MF_00210">
    <property type="entry name" value="EPSP_synth"/>
    <property type="match status" value="1"/>
</dbReference>
<feature type="binding site" evidence="9">
    <location>
        <position position="112"/>
    </location>
    <ligand>
        <name>phosphoenolpyruvate</name>
        <dbReference type="ChEBI" id="CHEBI:58702"/>
    </ligand>
</feature>